<evidence type="ECO:0000256" key="1">
    <source>
        <dbReference type="ARBA" id="ARBA00001946"/>
    </source>
</evidence>
<dbReference type="Pfam" id="PF00059">
    <property type="entry name" value="Lectin_C"/>
    <property type="match status" value="1"/>
</dbReference>
<evidence type="ECO:0000256" key="8">
    <source>
        <dbReference type="SAM" id="Phobius"/>
    </source>
</evidence>
<dbReference type="EMBL" id="CAXLJM020000104">
    <property type="protein sequence ID" value="CAL8134384.1"/>
    <property type="molecule type" value="Genomic_DNA"/>
</dbReference>
<dbReference type="Gene3D" id="1.10.600.10">
    <property type="entry name" value="Farnesyl Diphosphate Synthase"/>
    <property type="match status" value="1"/>
</dbReference>
<dbReference type="PROSITE" id="PS50041">
    <property type="entry name" value="C_TYPE_LECTIN_2"/>
    <property type="match status" value="1"/>
</dbReference>
<comment type="cofactor">
    <cofactor evidence="1">
        <name>Mg(2+)</name>
        <dbReference type="ChEBI" id="CHEBI:18420"/>
    </cofactor>
</comment>
<gene>
    <name evidence="10" type="ORF">ODALV1_LOCUS25498</name>
</gene>
<evidence type="ECO:0000313" key="11">
    <source>
        <dbReference type="Proteomes" id="UP001642540"/>
    </source>
</evidence>
<organism evidence="10 11">
    <name type="scientific">Orchesella dallaii</name>
    <dbReference type="NCBI Taxonomy" id="48710"/>
    <lineage>
        <taxon>Eukaryota</taxon>
        <taxon>Metazoa</taxon>
        <taxon>Ecdysozoa</taxon>
        <taxon>Arthropoda</taxon>
        <taxon>Hexapoda</taxon>
        <taxon>Collembola</taxon>
        <taxon>Entomobryomorpha</taxon>
        <taxon>Entomobryoidea</taxon>
        <taxon>Orchesellidae</taxon>
        <taxon>Orchesellinae</taxon>
        <taxon>Orchesella</taxon>
    </lineage>
</organism>
<keyword evidence="3" id="KW-0479">Metal-binding</keyword>
<comment type="pathway">
    <text evidence="5">Pheromone biosynthesis.</text>
</comment>
<proteinExistence type="inferred from homology"/>
<accession>A0ABP1RS37</accession>
<evidence type="ECO:0000256" key="5">
    <source>
        <dbReference type="ARBA" id="ARBA00033740"/>
    </source>
</evidence>
<dbReference type="InterPro" id="IPR039702">
    <property type="entry name" value="FPS1-like"/>
</dbReference>
<keyword evidence="2 7" id="KW-0808">Transferase</keyword>
<protein>
    <recommendedName>
        <fullName evidence="6">Farnesyl pyrophosphate synthase</fullName>
    </recommendedName>
</protein>
<feature type="transmembrane region" description="Helical" evidence="8">
    <location>
        <begin position="12"/>
        <end position="30"/>
    </location>
</feature>
<comment type="similarity">
    <text evidence="7">Belongs to the FPP/GGPP synthase family.</text>
</comment>
<keyword evidence="4" id="KW-0460">Magnesium</keyword>
<evidence type="ECO:0000256" key="6">
    <source>
        <dbReference type="ARBA" id="ARBA00034546"/>
    </source>
</evidence>
<evidence type="ECO:0000313" key="10">
    <source>
        <dbReference type="EMBL" id="CAL8134384.1"/>
    </source>
</evidence>
<dbReference type="PANTHER" id="PTHR11525">
    <property type="entry name" value="FARNESYL-PYROPHOSPHATE SYNTHETASE"/>
    <property type="match status" value="1"/>
</dbReference>
<keyword evidence="11" id="KW-1185">Reference proteome</keyword>
<sequence length="283" mass="32524">MDKYKAIVKYKTSYYTFNLPIGLAAIIVGLKDNMMVKHLEQFALKLGYLFQVQDDFLDCFASENITGKIGTDIQNGKCTWLFVSAKKKCSQGELELLLDNYGHEDPHKVNVVKKLYSDLRVQAECIEHIKNVSKDILKFLKSIKNEQMTQAESREYCETKGKARLAVLLKPEDATALVEAIKKISTPYTTDPEERLAEFGMSRRYWIGLTDVSKEGEWTWMKEGSRLKYENLWYPGQPDHGSKMGKETIEHCVVLWLVVLIFVKKNMKNTRILSKNLHGCLPV</sequence>
<evidence type="ECO:0000256" key="4">
    <source>
        <dbReference type="ARBA" id="ARBA00022842"/>
    </source>
</evidence>
<dbReference type="PANTHER" id="PTHR11525:SF0">
    <property type="entry name" value="FARNESYL PYROPHOSPHATE SYNTHASE"/>
    <property type="match status" value="1"/>
</dbReference>
<dbReference type="InterPro" id="IPR008949">
    <property type="entry name" value="Isoprenoid_synthase_dom_sf"/>
</dbReference>
<name>A0ABP1RS37_9HEXA</name>
<keyword evidence="8" id="KW-0812">Transmembrane</keyword>
<keyword evidence="8" id="KW-1133">Transmembrane helix</keyword>
<dbReference type="SMART" id="SM00034">
    <property type="entry name" value="CLECT"/>
    <property type="match status" value="1"/>
</dbReference>
<dbReference type="InterPro" id="IPR000092">
    <property type="entry name" value="Polyprenyl_synt"/>
</dbReference>
<feature type="domain" description="C-type lectin" evidence="9">
    <location>
        <begin position="146"/>
        <end position="255"/>
    </location>
</feature>
<dbReference type="Proteomes" id="UP001642540">
    <property type="component" value="Unassembled WGS sequence"/>
</dbReference>
<evidence type="ECO:0000259" key="9">
    <source>
        <dbReference type="PROSITE" id="PS50041"/>
    </source>
</evidence>
<evidence type="ECO:0000256" key="3">
    <source>
        <dbReference type="ARBA" id="ARBA00022723"/>
    </source>
</evidence>
<dbReference type="SUPFAM" id="SSF48576">
    <property type="entry name" value="Terpenoid synthases"/>
    <property type="match status" value="1"/>
</dbReference>
<dbReference type="SUPFAM" id="SSF56436">
    <property type="entry name" value="C-type lectin-like"/>
    <property type="match status" value="1"/>
</dbReference>
<reference evidence="10 11" key="1">
    <citation type="submission" date="2024-08" db="EMBL/GenBank/DDBJ databases">
        <authorList>
            <person name="Cucini C."/>
            <person name="Frati F."/>
        </authorList>
    </citation>
    <scope>NUCLEOTIDE SEQUENCE [LARGE SCALE GENOMIC DNA]</scope>
</reference>
<evidence type="ECO:0000256" key="7">
    <source>
        <dbReference type="RuleBase" id="RU004466"/>
    </source>
</evidence>
<dbReference type="InterPro" id="IPR016187">
    <property type="entry name" value="CTDL_fold"/>
</dbReference>
<dbReference type="CDD" id="cd00037">
    <property type="entry name" value="CLECT"/>
    <property type="match status" value="1"/>
</dbReference>
<dbReference type="PROSITE" id="PS00444">
    <property type="entry name" value="POLYPRENYL_SYNTHASE_2"/>
    <property type="match status" value="1"/>
</dbReference>
<dbReference type="Pfam" id="PF00348">
    <property type="entry name" value="polyprenyl_synt"/>
    <property type="match status" value="1"/>
</dbReference>
<dbReference type="InterPro" id="IPR001304">
    <property type="entry name" value="C-type_lectin-like"/>
</dbReference>
<comment type="caution">
    <text evidence="10">The sequence shown here is derived from an EMBL/GenBank/DDBJ whole genome shotgun (WGS) entry which is preliminary data.</text>
</comment>
<keyword evidence="8" id="KW-0472">Membrane</keyword>
<evidence type="ECO:0000256" key="2">
    <source>
        <dbReference type="ARBA" id="ARBA00022679"/>
    </source>
</evidence>
<dbReference type="InterPro" id="IPR033749">
    <property type="entry name" value="Polyprenyl_synt_CS"/>
</dbReference>